<keyword evidence="3 6" id="KW-0812">Transmembrane</keyword>
<keyword evidence="5 6" id="KW-0472">Membrane</keyword>
<dbReference type="FunFam" id="1.20.1250.20:FF:000034">
    <property type="entry name" value="MFS general substrate transporter"/>
    <property type="match status" value="1"/>
</dbReference>
<evidence type="ECO:0000256" key="1">
    <source>
        <dbReference type="ARBA" id="ARBA00004141"/>
    </source>
</evidence>
<dbReference type="OrthoDB" id="19923at2759"/>
<dbReference type="InterPro" id="IPR020846">
    <property type="entry name" value="MFS_dom"/>
</dbReference>
<dbReference type="KEGG" id="ani:ANIA_01110"/>
<dbReference type="eggNOG" id="KOG2533">
    <property type="taxonomic scope" value="Eukaryota"/>
</dbReference>
<feature type="transmembrane region" description="Helical" evidence="6">
    <location>
        <begin position="84"/>
        <end position="101"/>
    </location>
</feature>
<feature type="transmembrane region" description="Helical" evidence="6">
    <location>
        <begin position="435"/>
        <end position="457"/>
    </location>
</feature>
<keyword evidence="9" id="KW-1185">Reference proteome</keyword>
<dbReference type="RefSeq" id="XP_658714.1">
    <property type="nucleotide sequence ID" value="XM_653622.1"/>
</dbReference>
<dbReference type="VEuPathDB" id="FungiDB:AN1110"/>
<proteinExistence type="predicted"/>
<evidence type="ECO:0000313" key="8">
    <source>
        <dbReference type="EMBL" id="CBF88120.1"/>
    </source>
</evidence>
<feature type="transmembrane region" description="Helical" evidence="6">
    <location>
        <begin position="341"/>
        <end position="364"/>
    </location>
</feature>
<accession>Q5BEC0</accession>
<name>Q5BEC0_EMENI</name>
<feature type="transmembrane region" description="Helical" evidence="6">
    <location>
        <begin position="207"/>
        <end position="229"/>
    </location>
</feature>
<comment type="subcellular location">
    <subcellularLocation>
        <location evidence="1">Membrane</location>
        <topology evidence="1">Multi-pass membrane protein</topology>
    </subcellularLocation>
</comment>
<evidence type="ECO:0000256" key="4">
    <source>
        <dbReference type="ARBA" id="ARBA00022989"/>
    </source>
</evidence>
<dbReference type="InterPro" id="IPR011701">
    <property type="entry name" value="MFS"/>
</dbReference>
<dbReference type="GO" id="GO:0016020">
    <property type="term" value="C:membrane"/>
    <property type="evidence" value="ECO:0000318"/>
    <property type="project" value="GO_Central"/>
</dbReference>
<dbReference type="SUPFAM" id="SSF103473">
    <property type="entry name" value="MFS general substrate transporter"/>
    <property type="match status" value="1"/>
</dbReference>
<evidence type="ECO:0000259" key="7">
    <source>
        <dbReference type="PROSITE" id="PS50850"/>
    </source>
</evidence>
<feature type="transmembrane region" description="Helical" evidence="6">
    <location>
        <begin position="113"/>
        <end position="133"/>
    </location>
</feature>
<dbReference type="PANTHER" id="PTHR43791">
    <property type="entry name" value="PERMEASE-RELATED"/>
    <property type="match status" value="1"/>
</dbReference>
<gene>
    <name evidence="8" type="ORF">ANIA_01110</name>
</gene>
<sequence>MASEVEKGDTPSHVEMMSDIKSGSTTQIDLAMDPILERRVIRKCDLHVVPILTLLFLFAFLDRINIGNARLLGLEEELGMEGRQYNVALFVFFILYILLEVPSNMVLKKIKPSWWLSGIMAGWGIVTICQGVTQSFGGLVACRVIIGGLEAGFMPGSVYLINMYYRRHELQRRLNFFFSASIFAGAVSGFLAYAIANMDGNGGYKGWRWIFILEGLATVVIAIIAKFIIVDWPESATFLNEEERACLLRRLAEDQGEAQMNRFDKKAMKRTFSDPKIYLGPIMYFGIVNTGYAVSFFTPTILQQLGWTSIRAQVMSIPIYVVAMVITLSTAWLSDRLAHRYAFTLAGVLIATMGYVMLLCQTSIPVGARYFALFAITGGGYLTQPILMGWLSNNMAGHYKQSIASAMQIGFGNCGGLVASNVFFDSEKPGFRTGFGVSLGMTWVCGVSCAVFLACLVRENRVRSQGKRDWRFGLEEEEKRNLGDDYPTFRFTY</sequence>
<protein>
    <submittedName>
        <fullName evidence="8">MFS transporter, putative (AFU_orthologue AFUA_1G11820)</fullName>
    </submittedName>
</protein>
<dbReference type="AlphaFoldDB" id="Q5BEC0"/>
<organism evidence="8 9">
    <name type="scientific">Emericella nidulans (strain FGSC A4 / ATCC 38163 / CBS 112.46 / NRRL 194 / M139)</name>
    <name type="common">Aspergillus nidulans</name>
    <dbReference type="NCBI Taxonomy" id="227321"/>
    <lineage>
        <taxon>Eukaryota</taxon>
        <taxon>Fungi</taxon>
        <taxon>Dikarya</taxon>
        <taxon>Ascomycota</taxon>
        <taxon>Pezizomycotina</taxon>
        <taxon>Eurotiomycetes</taxon>
        <taxon>Eurotiomycetidae</taxon>
        <taxon>Eurotiales</taxon>
        <taxon>Aspergillaceae</taxon>
        <taxon>Aspergillus</taxon>
        <taxon>Aspergillus subgen. Nidulantes</taxon>
    </lineage>
</organism>
<reference evidence="9" key="2">
    <citation type="journal article" date="2009" name="Fungal Genet. Biol.">
        <title>The 2008 update of the Aspergillus nidulans genome annotation: a community effort.</title>
        <authorList>
            <person name="Wortman J.R."/>
            <person name="Gilsenan J.M."/>
            <person name="Joardar V."/>
            <person name="Deegan J."/>
            <person name="Clutterbuck J."/>
            <person name="Andersen M.R."/>
            <person name="Archer D."/>
            <person name="Bencina M."/>
            <person name="Braus G."/>
            <person name="Coutinho P."/>
            <person name="von Dohren H."/>
            <person name="Doonan J."/>
            <person name="Driessen A.J."/>
            <person name="Durek P."/>
            <person name="Espeso E."/>
            <person name="Fekete E."/>
            <person name="Flipphi M."/>
            <person name="Estrada C.G."/>
            <person name="Geysens S."/>
            <person name="Goldman G."/>
            <person name="de Groot P.W."/>
            <person name="Hansen K."/>
            <person name="Harris S.D."/>
            <person name="Heinekamp T."/>
            <person name="Helmstaedt K."/>
            <person name="Henrissat B."/>
            <person name="Hofmann G."/>
            <person name="Homan T."/>
            <person name="Horio T."/>
            <person name="Horiuchi H."/>
            <person name="James S."/>
            <person name="Jones M."/>
            <person name="Karaffa L."/>
            <person name="Karanyi Z."/>
            <person name="Kato M."/>
            <person name="Keller N."/>
            <person name="Kelly D.E."/>
            <person name="Kiel J.A."/>
            <person name="Kim J.M."/>
            <person name="van der Klei I.J."/>
            <person name="Klis F.M."/>
            <person name="Kovalchuk A."/>
            <person name="Krasevec N."/>
            <person name="Kubicek C.P."/>
            <person name="Liu B."/>
            <person name="Maccabe A."/>
            <person name="Meyer V."/>
            <person name="Mirabito P."/>
            <person name="Miskei M."/>
            <person name="Mos M."/>
            <person name="Mullins J."/>
            <person name="Nelson D.R."/>
            <person name="Nielsen J."/>
            <person name="Oakley B.R."/>
            <person name="Osmani S.A."/>
            <person name="Pakula T."/>
            <person name="Paszewski A."/>
            <person name="Paulsen I."/>
            <person name="Pilsyk S."/>
            <person name="Pocsi I."/>
            <person name="Punt P.J."/>
            <person name="Ram A.F."/>
            <person name="Ren Q."/>
            <person name="Robellet X."/>
            <person name="Robson G."/>
            <person name="Seiboth B."/>
            <person name="van Solingen P."/>
            <person name="Specht T."/>
            <person name="Sun J."/>
            <person name="Taheri-Talesh N."/>
            <person name="Takeshita N."/>
            <person name="Ussery D."/>
            <person name="vanKuyk P.A."/>
            <person name="Visser H."/>
            <person name="van de Vondervoort P.J."/>
            <person name="de Vries R.P."/>
            <person name="Walton J."/>
            <person name="Xiang X."/>
            <person name="Xiong Y."/>
            <person name="Zeng A.P."/>
            <person name="Brandt B.W."/>
            <person name="Cornell M.J."/>
            <person name="van den Hondel C.A."/>
            <person name="Visser J."/>
            <person name="Oliver S.G."/>
            <person name="Turner G."/>
        </authorList>
    </citation>
    <scope>GENOME REANNOTATION</scope>
    <source>
        <strain evidence="9">FGSC A4 / ATCC 38163 / CBS 112.46 / NRRL 194 / M139</strain>
    </source>
</reference>
<evidence type="ECO:0000256" key="2">
    <source>
        <dbReference type="ARBA" id="ARBA00022448"/>
    </source>
</evidence>
<evidence type="ECO:0000256" key="6">
    <source>
        <dbReference type="SAM" id="Phobius"/>
    </source>
</evidence>
<feature type="transmembrane region" description="Helical" evidence="6">
    <location>
        <begin position="176"/>
        <end position="195"/>
    </location>
</feature>
<dbReference type="InterPro" id="IPR036259">
    <property type="entry name" value="MFS_trans_sf"/>
</dbReference>
<dbReference type="OMA" id="RRHELQW"/>
<feature type="domain" description="Major facilitator superfamily (MFS) profile" evidence="7">
    <location>
        <begin position="48"/>
        <end position="461"/>
    </location>
</feature>
<reference evidence="9" key="1">
    <citation type="journal article" date="2005" name="Nature">
        <title>Sequencing of Aspergillus nidulans and comparative analysis with A. fumigatus and A. oryzae.</title>
        <authorList>
            <person name="Galagan J.E."/>
            <person name="Calvo S.E."/>
            <person name="Cuomo C."/>
            <person name="Ma L.J."/>
            <person name="Wortman J.R."/>
            <person name="Batzoglou S."/>
            <person name="Lee S.I."/>
            <person name="Basturkmen M."/>
            <person name="Spevak C.C."/>
            <person name="Clutterbuck J."/>
            <person name="Kapitonov V."/>
            <person name="Jurka J."/>
            <person name="Scazzocchio C."/>
            <person name="Farman M."/>
            <person name="Butler J."/>
            <person name="Purcell S."/>
            <person name="Harris S."/>
            <person name="Braus G.H."/>
            <person name="Draht O."/>
            <person name="Busch S."/>
            <person name="D'Enfert C."/>
            <person name="Bouchier C."/>
            <person name="Goldman G.H."/>
            <person name="Bell-Pedersen D."/>
            <person name="Griffiths-Jones S."/>
            <person name="Doonan J.H."/>
            <person name="Yu J."/>
            <person name="Vienken K."/>
            <person name="Pain A."/>
            <person name="Freitag M."/>
            <person name="Selker E.U."/>
            <person name="Archer D.B."/>
            <person name="Penalva M.A."/>
            <person name="Oakley B.R."/>
            <person name="Momany M."/>
            <person name="Tanaka T."/>
            <person name="Kumagai T."/>
            <person name="Asai K."/>
            <person name="Machida M."/>
            <person name="Nierman W.C."/>
            <person name="Denning D.W."/>
            <person name="Caddick M."/>
            <person name="Hynes M."/>
            <person name="Paoletti M."/>
            <person name="Fischer R."/>
            <person name="Miller B."/>
            <person name="Dyer P."/>
            <person name="Sachs M.S."/>
            <person name="Osmani S.A."/>
            <person name="Birren B.W."/>
        </authorList>
    </citation>
    <scope>NUCLEOTIDE SEQUENCE [LARGE SCALE GENOMIC DNA]</scope>
    <source>
        <strain evidence="9">FGSC A4 / ATCC 38163 / CBS 112.46 / NRRL 194 / M139</strain>
    </source>
</reference>
<accession>C8VTD7</accession>
<dbReference type="InParanoid" id="Q5BEC0"/>
<evidence type="ECO:0000256" key="3">
    <source>
        <dbReference type="ARBA" id="ARBA00022692"/>
    </source>
</evidence>
<dbReference type="FunCoup" id="Q5BEC0">
    <property type="interactions" value="159"/>
</dbReference>
<feature type="transmembrane region" description="Helical" evidence="6">
    <location>
        <begin position="145"/>
        <end position="164"/>
    </location>
</feature>
<dbReference type="GO" id="GO:0022857">
    <property type="term" value="F:transmembrane transporter activity"/>
    <property type="evidence" value="ECO:0000318"/>
    <property type="project" value="GO_Central"/>
</dbReference>
<dbReference type="FunFam" id="1.20.1250.20:FF:000068">
    <property type="entry name" value="MFS general substrate transporter"/>
    <property type="match status" value="1"/>
</dbReference>
<evidence type="ECO:0000256" key="5">
    <source>
        <dbReference type="ARBA" id="ARBA00023136"/>
    </source>
</evidence>
<evidence type="ECO:0000313" key="9">
    <source>
        <dbReference type="Proteomes" id="UP000000560"/>
    </source>
</evidence>
<feature type="transmembrane region" description="Helical" evidence="6">
    <location>
        <begin position="370"/>
        <end position="391"/>
    </location>
</feature>
<dbReference type="EMBL" id="BN001308">
    <property type="protein sequence ID" value="CBF88120.1"/>
    <property type="molecule type" value="Genomic_DNA"/>
</dbReference>
<keyword evidence="2" id="KW-0813">Transport</keyword>
<dbReference type="Pfam" id="PF07690">
    <property type="entry name" value="MFS_1"/>
    <property type="match status" value="1"/>
</dbReference>
<dbReference type="PANTHER" id="PTHR43791:SF52">
    <property type="entry name" value="TRANSPORTER, PUTATIVE (AFU_ORTHOLOGUE AFUA_1G11820)-RELATED"/>
    <property type="match status" value="1"/>
</dbReference>
<keyword evidence="4 6" id="KW-1133">Transmembrane helix</keyword>
<feature type="transmembrane region" description="Helical" evidence="6">
    <location>
        <begin position="317"/>
        <end position="334"/>
    </location>
</feature>
<dbReference type="Proteomes" id="UP000000560">
    <property type="component" value="Chromosome VIII"/>
</dbReference>
<dbReference type="PROSITE" id="PS50850">
    <property type="entry name" value="MFS"/>
    <property type="match status" value="1"/>
</dbReference>
<dbReference type="HOGENOM" id="CLU_001265_0_1_1"/>
<feature type="transmembrane region" description="Helical" evidence="6">
    <location>
        <begin position="277"/>
        <end position="297"/>
    </location>
</feature>
<dbReference type="GeneID" id="2876889"/>
<feature type="transmembrane region" description="Helical" evidence="6">
    <location>
        <begin position="46"/>
        <end position="64"/>
    </location>
</feature>
<feature type="transmembrane region" description="Helical" evidence="6">
    <location>
        <begin position="403"/>
        <end position="423"/>
    </location>
</feature>
<dbReference type="Gene3D" id="1.20.1250.20">
    <property type="entry name" value="MFS general substrate transporter like domains"/>
    <property type="match status" value="2"/>
</dbReference>